<reference evidence="2 3" key="1">
    <citation type="submission" date="2023-03" db="EMBL/GenBank/DDBJ databases">
        <title>Draft genome sequence of Streptomyces sp. K1PA1 isolated from peat swamp forest in Thailand.</title>
        <authorList>
            <person name="Klaysubun C."/>
            <person name="Duangmal K."/>
        </authorList>
    </citation>
    <scope>NUCLEOTIDE SEQUENCE [LARGE SCALE GENOMIC DNA]</scope>
    <source>
        <strain evidence="2 3">K1PA1</strain>
    </source>
</reference>
<keyword evidence="3" id="KW-1185">Reference proteome</keyword>
<keyword evidence="1" id="KW-0812">Transmembrane</keyword>
<feature type="transmembrane region" description="Helical" evidence="1">
    <location>
        <begin position="59"/>
        <end position="77"/>
    </location>
</feature>
<organism evidence="2 3">
    <name type="scientific">Streptomyces tropicalis</name>
    <dbReference type="NCBI Taxonomy" id="3034234"/>
    <lineage>
        <taxon>Bacteria</taxon>
        <taxon>Bacillati</taxon>
        <taxon>Actinomycetota</taxon>
        <taxon>Actinomycetes</taxon>
        <taxon>Kitasatosporales</taxon>
        <taxon>Streptomycetaceae</taxon>
        <taxon>Streptomyces</taxon>
    </lineage>
</organism>
<name>A0ABT6A697_9ACTN</name>
<accession>A0ABT6A697</accession>
<protein>
    <recommendedName>
        <fullName evidence="4">Integral membrane protein</fullName>
    </recommendedName>
</protein>
<evidence type="ECO:0000256" key="1">
    <source>
        <dbReference type="SAM" id="Phobius"/>
    </source>
</evidence>
<comment type="caution">
    <text evidence="2">The sequence shown here is derived from an EMBL/GenBank/DDBJ whole genome shotgun (WGS) entry which is preliminary data.</text>
</comment>
<dbReference type="EMBL" id="JARJBB010000007">
    <property type="protein sequence ID" value="MDF3300166.1"/>
    <property type="molecule type" value="Genomic_DNA"/>
</dbReference>
<feature type="transmembrane region" description="Helical" evidence="1">
    <location>
        <begin position="21"/>
        <end position="39"/>
    </location>
</feature>
<evidence type="ECO:0008006" key="4">
    <source>
        <dbReference type="Google" id="ProtNLM"/>
    </source>
</evidence>
<gene>
    <name evidence="2" type="ORF">P3H78_16370</name>
</gene>
<evidence type="ECO:0000313" key="3">
    <source>
        <dbReference type="Proteomes" id="UP001221150"/>
    </source>
</evidence>
<feature type="transmembrane region" description="Helical" evidence="1">
    <location>
        <begin position="116"/>
        <end position="140"/>
    </location>
</feature>
<sequence>MGFARRIRPVEGAQFRGASCWAPWQVAALIVVTVANYVWQVPYYLHFYGRFGRGPGGLTVLLLLTFVWFLVGTALLVTRRRGGVLVMASFLVVEALFYLVHNLSGAAGRDLPTDDFVLFVASLLGYLNALAAILFLWWLFRTRMRDRRTAAPPGAAEGDTSL</sequence>
<evidence type="ECO:0000313" key="2">
    <source>
        <dbReference type="EMBL" id="MDF3300166.1"/>
    </source>
</evidence>
<keyword evidence="1" id="KW-1133">Transmembrane helix</keyword>
<feature type="transmembrane region" description="Helical" evidence="1">
    <location>
        <begin position="84"/>
        <end position="104"/>
    </location>
</feature>
<proteinExistence type="predicted"/>
<keyword evidence="1" id="KW-0472">Membrane</keyword>
<dbReference type="Proteomes" id="UP001221150">
    <property type="component" value="Unassembled WGS sequence"/>
</dbReference>